<feature type="transmembrane region" description="Helical" evidence="2">
    <location>
        <begin position="85"/>
        <end position="102"/>
    </location>
</feature>
<proteinExistence type="predicted"/>
<feature type="transmembrane region" description="Helical" evidence="2">
    <location>
        <begin position="418"/>
        <end position="437"/>
    </location>
</feature>
<feature type="region of interest" description="Disordered" evidence="1">
    <location>
        <begin position="1"/>
        <end position="37"/>
    </location>
</feature>
<feature type="transmembrane region" description="Helical" evidence="2">
    <location>
        <begin position="172"/>
        <end position="191"/>
    </location>
</feature>
<dbReference type="AlphaFoldDB" id="A0A6I1GM91"/>
<sequence length="496" mass="54083">MMHAAHSLTSRNLNRRIRHKRNDSDPSRDGRHDGRLTARPAAGAPLLATSTPHAPTMRDLTDVLWYAALALMPVDGTVFGVQMPYWSPIAPVLFLLYAVCNARRLPLMFQRHPAVLPLVGAMLLVSVFGWLTIGVNGVYLTRTVLALLFAVATLASLGIALDAKRLSPRAMVTALAAAYGVAFLFGVFTWVCQPGHLNISRWRDPLMQLYLRQYFVSRPQFLFAEPSYIGMHLYGVLLPVYWLTRDRRLPVLIGVFAAGSLVMGAGVRIVIDTAAAAVLWFVAAFPWGRLLHDRRLMAVTAGFACVGVGGGVAAFVTQPRLQSLLSSGLFAGDASMSARMFRSLAPLEAGANDVWHLLFGFGAGNLGEAMRRGYAGTLAWYQGHGGTMTDELRELADPLGPTTNRAGNAFTMNAYSSFVTEFGLVLFVAAVALLVWHVTRHHAWSWLTVCWLLLLVYLYAQFEAYAFLALPLFVWATADDGVAAGESDRGDTAATP</sequence>
<dbReference type="EMBL" id="WBVT01000012">
    <property type="protein sequence ID" value="KAB7790457.1"/>
    <property type="molecule type" value="Genomic_DNA"/>
</dbReference>
<accession>A0A6I1GM91</accession>
<feature type="transmembrane region" description="Helical" evidence="2">
    <location>
        <begin position="443"/>
        <end position="460"/>
    </location>
</feature>
<feature type="transmembrane region" description="Helical" evidence="2">
    <location>
        <begin position="296"/>
        <end position="316"/>
    </location>
</feature>
<feature type="transmembrane region" description="Helical" evidence="2">
    <location>
        <begin position="227"/>
        <end position="244"/>
    </location>
</feature>
<keyword evidence="2" id="KW-1133">Transmembrane helix</keyword>
<keyword evidence="4" id="KW-1185">Reference proteome</keyword>
<dbReference type="Proteomes" id="UP000441772">
    <property type="component" value="Unassembled WGS sequence"/>
</dbReference>
<keyword evidence="2" id="KW-0472">Membrane</keyword>
<evidence type="ECO:0000256" key="2">
    <source>
        <dbReference type="SAM" id="Phobius"/>
    </source>
</evidence>
<organism evidence="3 4">
    <name type="scientific">Bifidobacterium leontopitheci</name>
    <dbReference type="NCBI Taxonomy" id="2650774"/>
    <lineage>
        <taxon>Bacteria</taxon>
        <taxon>Bacillati</taxon>
        <taxon>Actinomycetota</taxon>
        <taxon>Actinomycetes</taxon>
        <taxon>Bifidobacteriales</taxon>
        <taxon>Bifidobacteriaceae</taxon>
        <taxon>Bifidobacterium</taxon>
    </lineage>
</organism>
<protein>
    <submittedName>
        <fullName evidence="3">Uncharacterized protein</fullName>
    </submittedName>
</protein>
<feature type="transmembrane region" description="Helical" evidence="2">
    <location>
        <begin position="251"/>
        <end position="284"/>
    </location>
</feature>
<name>A0A6I1GM91_9BIFI</name>
<evidence type="ECO:0000313" key="3">
    <source>
        <dbReference type="EMBL" id="KAB7790457.1"/>
    </source>
</evidence>
<feature type="compositionally biased region" description="Basic and acidic residues" evidence="1">
    <location>
        <begin position="22"/>
        <end position="36"/>
    </location>
</feature>
<feature type="transmembrane region" description="Helical" evidence="2">
    <location>
        <begin position="139"/>
        <end position="160"/>
    </location>
</feature>
<feature type="transmembrane region" description="Helical" evidence="2">
    <location>
        <begin position="114"/>
        <end position="133"/>
    </location>
</feature>
<gene>
    <name evidence="3" type="ORF">F7D09_1053</name>
</gene>
<keyword evidence="2" id="KW-0812">Transmembrane</keyword>
<reference evidence="3 4" key="1">
    <citation type="submission" date="2019-09" db="EMBL/GenBank/DDBJ databases">
        <title>Characterization of the phylogenetic diversity of two novel species belonging to the genus Bifidobacterium: Bifidobacterium cebidarum sp. nov. and Bifidobacterium leontopitheci sp. nov.</title>
        <authorList>
            <person name="Lugli G.A."/>
            <person name="Duranti S."/>
            <person name="Milani C."/>
            <person name="Turroni F."/>
            <person name="Ventura M."/>
        </authorList>
    </citation>
    <scope>NUCLEOTIDE SEQUENCE [LARGE SCALE GENOMIC DNA]</scope>
    <source>
        <strain evidence="3 4">LMG 31471</strain>
    </source>
</reference>
<evidence type="ECO:0000313" key="4">
    <source>
        <dbReference type="Proteomes" id="UP000441772"/>
    </source>
</evidence>
<comment type="caution">
    <text evidence="3">The sequence shown here is derived from an EMBL/GenBank/DDBJ whole genome shotgun (WGS) entry which is preliminary data.</text>
</comment>
<evidence type="ECO:0000256" key="1">
    <source>
        <dbReference type="SAM" id="MobiDB-lite"/>
    </source>
</evidence>